<dbReference type="PANTHER" id="PTHR43669">
    <property type="entry name" value="5-KETO-D-GLUCONATE 5-REDUCTASE"/>
    <property type="match status" value="1"/>
</dbReference>
<accession>A0A844W609</accession>
<comment type="caution">
    <text evidence="3">The sequence shown here is derived from an EMBL/GenBank/DDBJ whole genome shotgun (WGS) entry which is preliminary data.</text>
</comment>
<dbReference type="Pfam" id="PF13561">
    <property type="entry name" value="adh_short_C2"/>
    <property type="match status" value="1"/>
</dbReference>
<evidence type="ECO:0000256" key="2">
    <source>
        <dbReference type="ARBA" id="ARBA00023002"/>
    </source>
</evidence>
<organism evidence="3 4">
    <name type="scientific">Pseudooceanicola pacificus</name>
    <dbReference type="NCBI Taxonomy" id="2676438"/>
    <lineage>
        <taxon>Bacteria</taxon>
        <taxon>Pseudomonadati</taxon>
        <taxon>Pseudomonadota</taxon>
        <taxon>Alphaproteobacteria</taxon>
        <taxon>Rhodobacterales</taxon>
        <taxon>Paracoccaceae</taxon>
        <taxon>Pseudooceanicola</taxon>
    </lineage>
</organism>
<protein>
    <submittedName>
        <fullName evidence="3">Glucose 1-dehydrogenase</fullName>
        <ecNumber evidence="3">1.1.1.47</ecNumber>
    </submittedName>
</protein>
<dbReference type="PRINTS" id="PR00081">
    <property type="entry name" value="GDHRDH"/>
</dbReference>
<gene>
    <name evidence="3" type="ORF">GLS40_09025</name>
</gene>
<dbReference type="CDD" id="cd05233">
    <property type="entry name" value="SDR_c"/>
    <property type="match status" value="1"/>
</dbReference>
<proteinExistence type="inferred from homology"/>
<sequence length="275" mass="28688">MTDDRDPKALRRDWMRTSTLEGRVALVAGGGSGIGEAIAHAFAANGVRVIVADLRPDMADGVARAIKAEGGEATAVGMDVCKQEDIDQALAKAESAYGGLDMLVNSAGVIAPQPLVDADLGKWRSSFEVNVEGALMLARSALQLLKASPVASVVNISSLAGGRAYANGGSYGTSKAALIHLSRTMGVEWAEHGVRVNVISPGSVLTPLLLANMTRETQAARAERIPLGRMGAPREIADLAVFLASPMASYITAQEICCDGGLSQALMVQKWQSDS</sequence>
<dbReference type="NCBIfam" id="NF005559">
    <property type="entry name" value="PRK07231.1"/>
    <property type="match status" value="1"/>
</dbReference>
<reference evidence="3 4" key="1">
    <citation type="submission" date="2019-11" db="EMBL/GenBank/DDBJ databases">
        <title>Pseudooceanicola pacifica sp. nov., isolated from deep-sea sediment of the Pacific Ocean.</title>
        <authorList>
            <person name="Lyu L."/>
        </authorList>
    </citation>
    <scope>NUCLEOTIDE SEQUENCE [LARGE SCALE GENOMIC DNA]</scope>
    <source>
        <strain evidence="3 4">216_PA32_1</strain>
    </source>
</reference>
<comment type="similarity">
    <text evidence="1">Belongs to the short-chain dehydrogenases/reductases (SDR) family.</text>
</comment>
<dbReference type="InterPro" id="IPR002347">
    <property type="entry name" value="SDR_fam"/>
</dbReference>
<name>A0A844W609_9RHOB</name>
<dbReference type="RefSeq" id="WP_160382430.1">
    <property type="nucleotide sequence ID" value="NZ_WNXQ01000004.1"/>
</dbReference>
<dbReference type="PRINTS" id="PR00080">
    <property type="entry name" value="SDRFAMILY"/>
</dbReference>
<dbReference type="PANTHER" id="PTHR43669:SF3">
    <property type="entry name" value="ALCOHOL DEHYDROGENASE, PUTATIVE (AFU_ORTHOLOGUE AFUA_3G03445)-RELATED"/>
    <property type="match status" value="1"/>
</dbReference>
<dbReference type="InterPro" id="IPR036291">
    <property type="entry name" value="NAD(P)-bd_dom_sf"/>
</dbReference>
<keyword evidence="2 3" id="KW-0560">Oxidoreductase</keyword>
<dbReference type="Proteomes" id="UP000443843">
    <property type="component" value="Unassembled WGS sequence"/>
</dbReference>
<evidence type="ECO:0000313" key="4">
    <source>
        <dbReference type="Proteomes" id="UP000443843"/>
    </source>
</evidence>
<dbReference type="PROSITE" id="PS00061">
    <property type="entry name" value="ADH_SHORT"/>
    <property type="match status" value="1"/>
</dbReference>
<dbReference type="EMBL" id="WNXQ01000004">
    <property type="protein sequence ID" value="MWB78164.1"/>
    <property type="molecule type" value="Genomic_DNA"/>
</dbReference>
<keyword evidence="4" id="KW-1185">Reference proteome</keyword>
<dbReference type="InterPro" id="IPR020904">
    <property type="entry name" value="Sc_DH/Rdtase_CS"/>
</dbReference>
<dbReference type="GO" id="GO:0047936">
    <property type="term" value="F:glucose 1-dehydrogenase [NAD(P)+] activity"/>
    <property type="evidence" value="ECO:0007669"/>
    <property type="project" value="UniProtKB-EC"/>
</dbReference>
<evidence type="ECO:0000256" key="1">
    <source>
        <dbReference type="ARBA" id="ARBA00006484"/>
    </source>
</evidence>
<dbReference type="EC" id="1.1.1.47" evidence="3"/>
<dbReference type="AlphaFoldDB" id="A0A844W609"/>
<dbReference type="Gene3D" id="3.40.50.720">
    <property type="entry name" value="NAD(P)-binding Rossmann-like Domain"/>
    <property type="match status" value="1"/>
</dbReference>
<dbReference type="SUPFAM" id="SSF51735">
    <property type="entry name" value="NAD(P)-binding Rossmann-fold domains"/>
    <property type="match status" value="1"/>
</dbReference>
<evidence type="ECO:0000313" key="3">
    <source>
        <dbReference type="EMBL" id="MWB78164.1"/>
    </source>
</evidence>
<dbReference type="FunFam" id="3.40.50.720:FF:000084">
    <property type="entry name" value="Short-chain dehydrogenase reductase"/>
    <property type="match status" value="1"/>
</dbReference>